<reference evidence="4" key="1">
    <citation type="submission" date="2018-04" db="EMBL/GenBank/DDBJ databases">
        <authorList>
            <person name="Liu S."/>
            <person name="Wang Z."/>
            <person name="Li J."/>
        </authorList>
    </citation>
    <scope>NUCLEOTIDE SEQUENCE [LARGE SCALE GENOMIC DNA]</scope>
    <source>
        <strain evidence="4">622</strain>
    </source>
</reference>
<comment type="similarity">
    <text evidence="1">Belongs to the carbon-nitrogen hydrolase superfamily. NIT1/NIT2 family.</text>
</comment>
<proteinExistence type="inferred from homology"/>
<dbReference type="EMBL" id="QEFB01000001">
    <property type="protein sequence ID" value="PWC08403.1"/>
    <property type="molecule type" value="Genomic_DNA"/>
</dbReference>
<dbReference type="AlphaFoldDB" id="A0A2U1THZ9"/>
<dbReference type="CDD" id="cd07581">
    <property type="entry name" value="nitrilase_3"/>
    <property type="match status" value="1"/>
</dbReference>
<dbReference type="Proteomes" id="UP000244962">
    <property type="component" value="Unassembled WGS sequence"/>
</dbReference>
<dbReference type="GO" id="GO:0016787">
    <property type="term" value="F:hydrolase activity"/>
    <property type="evidence" value="ECO:0007669"/>
    <property type="project" value="UniProtKB-KW"/>
</dbReference>
<organism evidence="3 4">
    <name type="scientific">Mycetocola zhujimingii</name>
    <dbReference type="NCBI Taxonomy" id="2079792"/>
    <lineage>
        <taxon>Bacteria</taxon>
        <taxon>Bacillati</taxon>
        <taxon>Actinomycetota</taxon>
        <taxon>Actinomycetes</taxon>
        <taxon>Micrococcales</taxon>
        <taxon>Microbacteriaceae</taxon>
        <taxon>Mycetocola</taxon>
    </lineage>
</organism>
<dbReference type="PROSITE" id="PS01227">
    <property type="entry name" value="UPF0012"/>
    <property type="match status" value="1"/>
</dbReference>
<keyword evidence="4" id="KW-1185">Reference proteome</keyword>
<dbReference type="RefSeq" id="WP_108391441.1">
    <property type="nucleotide sequence ID" value="NZ_CP026949.1"/>
</dbReference>
<sequence>MTEHAPIGIAVAQFAPDADVEANLLDIRVLAERAADRGADVVVFPEYSSAFINPLGPELVARAEPLDGVFVESLAGMAQDLGIHLVAGMVERTGDSSRFSNTIIAVSPQAELVASYRKQHLYDAFGQTESDYVVAGDLSDPETFTVGGLRMGIQTCYDIRFPEVTRRIVDAGAEVVLVPAEWVRGPLKEHHWKTLITARAIENAVYVAGADHTPPIGVGNSMIVDPAGVQVAGIGVEIDVAVAFASANRVAEVRESNPALELRRFQVVPRT</sequence>
<dbReference type="PANTHER" id="PTHR23088:SF27">
    <property type="entry name" value="DEAMINATED GLUTATHIONE AMIDASE"/>
    <property type="match status" value="1"/>
</dbReference>
<comment type="caution">
    <text evidence="3">The sequence shown here is derived from an EMBL/GenBank/DDBJ whole genome shotgun (WGS) entry which is preliminary data.</text>
</comment>
<dbReference type="SUPFAM" id="SSF56317">
    <property type="entry name" value="Carbon-nitrogen hydrolase"/>
    <property type="match status" value="1"/>
</dbReference>
<dbReference type="OrthoDB" id="9811121at2"/>
<dbReference type="Pfam" id="PF00795">
    <property type="entry name" value="CN_hydrolase"/>
    <property type="match status" value="1"/>
</dbReference>
<evidence type="ECO:0000259" key="2">
    <source>
        <dbReference type="PROSITE" id="PS50263"/>
    </source>
</evidence>
<evidence type="ECO:0000256" key="1">
    <source>
        <dbReference type="ARBA" id="ARBA00010613"/>
    </source>
</evidence>
<evidence type="ECO:0000313" key="4">
    <source>
        <dbReference type="Proteomes" id="UP000244962"/>
    </source>
</evidence>
<dbReference type="Gene3D" id="3.60.110.10">
    <property type="entry name" value="Carbon-nitrogen hydrolase"/>
    <property type="match status" value="1"/>
</dbReference>
<feature type="domain" description="CN hydrolase" evidence="2">
    <location>
        <begin position="7"/>
        <end position="249"/>
    </location>
</feature>
<evidence type="ECO:0000313" key="3">
    <source>
        <dbReference type="EMBL" id="PWC08403.1"/>
    </source>
</evidence>
<keyword evidence="3" id="KW-0378">Hydrolase</keyword>
<accession>A0A2U1THZ9</accession>
<gene>
    <name evidence="3" type="ORF">DF223_03465</name>
</gene>
<name>A0A2U1THZ9_9MICO</name>
<dbReference type="PROSITE" id="PS50263">
    <property type="entry name" value="CN_HYDROLASE"/>
    <property type="match status" value="1"/>
</dbReference>
<dbReference type="KEGG" id="myl:C3E77_09645"/>
<dbReference type="PANTHER" id="PTHR23088">
    <property type="entry name" value="NITRILASE-RELATED"/>
    <property type="match status" value="1"/>
</dbReference>
<protein>
    <submittedName>
        <fullName evidence="3">Hydrolase</fullName>
    </submittedName>
</protein>
<dbReference type="InterPro" id="IPR003010">
    <property type="entry name" value="C-N_Hydrolase"/>
</dbReference>
<dbReference type="InterPro" id="IPR036526">
    <property type="entry name" value="C-N_Hydrolase_sf"/>
</dbReference>
<dbReference type="InterPro" id="IPR001110">
    <property type="entry name" value="UPF0012_CS"/>
</dbReference>